<evidence type="ECO:0000256" key="4">
    <source>
        <dbReference type="ARBA" id="ARBA00019077"/>
    </source>
</evidence>
<comment type="pathway">
    <text evidence="2 8">Bacterial outer membrane biogenesis; LPS core biosynthesis.</text>
</comment>
<accession>A0A1Y0EHV3</accession>
<keyword evidence="5 8" id="KW-0808">Transferase</keyword>
<dbReference type="AlphaFoldDB" id="A0A1Y0EHV3"/>
<evidence type="ECO:0000256" key="8">
    <source>
        <dbReference type="RuleBase" id="RU365103"/>
    </source>
</evidence>
<keyword evidence="8" id="KW-0472">Membrane</keyword>
<dbReference type="Proteomes" id="UP000195273">
    <property type="component" value="Chromosome"/>
</dbReference>
<evidence type="ECO:0000313" key="10">
    <source>
        <dbReference type="EMBL" id="ARU03018.1"/>
    </source>
</evidence>
<keyword evidence="8" id="KW-0448">Lipopolysaccharide biosynthesis</keyword>
<dbReference type="InterPro" id="IPR039901">
    <property type="entry name" value="Kdotransferase"/>
</dbReference>
<dbReference type="InterPro" id="IPR038107">
    <property type="entry name" value="Glycos_transf_N_sf"/>
</dbReference>
<proteinExistence type="inferred from homology"/>
<dbReference type="STRING" id="1122181.GCA_000382265_02523"/>
<gene>
    <name evidence="10" type="primary">waaA</name>
    <name evidence="10" type="ORF">LOKVESSMR4R_03753</name>
</gene>
<evidence type="ECO:0000256" key="6">
    <source>
        <dbReference type="ARBA" id="ARBA00031445"/>
    </source>
</evidence>
<dbReference type="PANTHER" id="PTHR42755">
    <property type="entry name" value="3-DEOXY-MANNO-OCTULOSONATE CYTIDYLYLTRANSFERASE"/>
    <property type="match status" value="1"/>
</dbReference>
<protein>
    <recommendedName>
        <fullName evidence="4 8">3-deoxy-D-manno-octulosonic acid transferase</fullName>
        <shortName evidence="8">Kdo transferase</shortName>
        <ecNumber evidence="3 8">2.4.99.12</ecNumber>
    </recommendedName>
    <alternativeName>
        <fullName evidence="6 8">Lipid IV(A) 3-deoxy-D-manno-octulosonic acid transferase</fullName>
    </alternativeName>
</protein>
<dbReference type="OrthoDB" id="9789797at2"/>
<dbReference type="GO" id="GO:0005886">
    <property type="term" value="C:plasma membrane"/>
    <property type="evidence" value="ECO:0007669"/>
    <property type="project" value="UniProtKB-SubCell"/>
</dbReference>
<dbReference type="GO" id="GO:0043842">
    <property type="term" value="F:Kdo transferase activity"/>
    <property type="evidence" value="ECO:0007669"/>
    <property type="project" value="UniProtKB-EC"/>
</dbReference>
<evidence type="ECO:0000256" key="1">
    <source>
        <dbReference type="ARBA" id="ARBA00003394"/>
    </source>
</evidence>
<evidence type="ECO:0000256" key="5">
    <source>
        <dbReference type="ARBA" id="ARBA00022679"/>
    </source>
</evidence>
<evidence type="ECO:0000256" key="3">
    <source>
        <dbReference type="ARBA" id="ARBA00012621"/>
    </source>
</evidence>
<dbReference type="Gene3D" id="3.40.50.11720">
    <property type="entry name" value="3-Deoxy-D-manno-octulosonic-acid transferase, N-terminal domain"/>
    <property type="match status" value="1"/>
</dbReference>
<evidence type="ECO:0000259" key="9">
    <source>
        <dbReference type="Pfam" id="PF04413"/>
    </source>
</evidence>
<comment type="subcellular location">
    <subcellularLocation>
        <location evidence="8">Cell membrane</location>
    </subcellularLocation>
</comment>
<organism evidence="10 11">
    <name type="scientific">Yoonia vestfoldensis</name>
    <dbReference type="NCBI Taxonomy" id="245188"/>
    <lineage>
        <taxon>Bacteria</taxon>
        <taxon>Pseudomonadati</taxon>
        <taxon>Pseudomonadota</taxon>
        <taxon>Alphaproteobacteria</taxon>
        <taxon>Rhodobacterales</taxon>
        <taxon>Paracoccaceae</taxon>
        <taxon>Yoonia</taxon>
    </lineage>
</organism>
<keyword evidence="8" id="KW-1003">Cell membrane</keyword>
<keyword evidence="10" id="KW-0328">Glycosyltransferase</keyword>
<dbReference type="GO" id="GO:0009244">
    <property type="term" value="P:lipopolysaccharide core region biosynthetic process"/>
    <property type="evidence" value="ECO:0007669"/>
    <property type="project" value="UniProtKB-UniRule"/>
</dbReference>
<name>A0A1Y0EHV3_9RHOB</name>
<keyword evidence="11" id="KW-1185">Reference proteome</keyword>
<dbReference type="PANTHER" id="PTHR42755:SF1">
    <property type="entry name" value="3-DEOXY-D-MANNO-OCTULOSONIC ACID TRANSFERASE, MITOCHONDRIAL-RELATED"/>
    <property type="match status" value="1"/>
</dbReference>
<dbReference type="EC" id="2.4.99.12" evidence="3 8"/>
<evidence type="ECO:0000313" key="11">
    <source>
        <dbReference type="Proteomes" id="UP000195273"/>
    </source>
</evidence>
<sequence>MARSLKIAAYMAGLGRSTPAASPTFYPDRPDGAIIWARCSRPEQLTAIETLQRKLADDADAVQIIATVSDWDPALAERALPEPKGKEMIRAFLAHWRPMLVIWVRGDLDLVLLDAIRSARVPSILVDASGDGIDHIAGGWVPGAIRSLLSGFDTVLAVDSGSAEKLIGAGTPQARIVVTGLMEDCSPVLPCNETERRDLSAAIGTRPVWLAAAARANDCTALRRAHLEAGRRAHRLLLIITPDTPDCGSNLAKEMRQFGFHVTLQSESPAPSEPTQVFIVDTDPDLGLWYRIAPVTYLGGTLYGGGCRDPFEPAALGSAVLCGPHVAPYQHHAARLNAAAAAKLIASADALGPTVETLLAPDKAARMAHAAWDVTSRGADVTNQIVALIRQRLEDRVA</sequence>
<dbReference type="UniPathway" id="UPA00958"/>
<dbReference type="Pfam" id="PF04413">
    <property type="entry name" value="Glycos_transf_N"/>
    <property type="match status" value="1"/>
</dbReference>
<dbReference type="EMBL" id="CP021431">
    <property type="protein sequence ID" value="ARU03018.1"/>
    <property type="molecule type" value="Genomic_DNA"/>
</dbReference>
<feature type="domain" description="3-deoxy-D-manno-octulosonic-acid transferase N-terminal" evidence="9">
    <location>
        <begin position="87"/>
        <end position="180"/>
    </location>
</feature>
<comment type="function">
    <text evidence="1 8">Involved in lipopolysaccharide (LPS) biosynthesis. Catalyzes the transfer of 3-deoxy-D-manno-octulosonate (Kdo) residue(s) from CMP-Kdo to lipid IV(A), the tetraacyldisaccharide-1,4'-bisphosphate precursor of lipid A.</text>
</comment>
<evidence type="ECO:0000256" key="7">
    <source>
        <dbReference type="ARBA" id="ARBA00049183"/>
    </source>
</evidence>
<comment type="similarity">
    <text evidence="8">Belongs to the glycosyltransferase group 1 family.</text>
</comment>
<dbReference type="GO" id="GO:0009245">
    <property type="term" value="P:lipid A biosynthetic process"/>
    <property type="evidence" value="ECO:0007669"/>
    <property type="project" value="TreeGrafter"/>
</dbReference>
<dbReference type="Gene3D" id="3.40.50.2000">
    <property type="entry name" value="Glycogen Phosphorylase B"/>
    <property type="match status" value="1"/>
</dbReference>
<dbReference type="KEGG" id="lvs:LOKVESSMR4R_03753"/>
<evidence type="ECO:0000256" key="2">
    <source>
        <dbReference type="ARBA" id="ARBA00004713"/>
    </source>
</evidence>
<dbReference type="InterPro" id="IPR007507">
    <property type="entry name" value="Glycos_transf_N"/>
</dbReference>
<dbReference type="RefSeq" id="WP_087211953.1">
    <property type="nucleotide sequence ID" value="NZ_CP021431.1"/>
</dbReference>
<reference evidence="10 11" key="1">
    <citation type="submission" date="2017-05" db="EMBL/GenBank/DDBJ databases">
        <title>Genome Sequence of Loktanella vestfoldensis Strain SMR4r Isolated from a Culture of the Diatom Skeletonema marinoi.</title>
        <authorList>
            <person name="Topel M."/>
            <person name="Pinder M.I.M."/>
            <person name="Johansson O.N."/>
            <person name="Kourtchenko O."/>
            <person name="Godhe A."/>
            <person name="Clarke A.K."/>
        </authorList>
    </citation>
    <scope>NUCLEOTIDE SEQUENCE [LARGE SCALE GENOMIC DNA]</scope>
    <source>
        <strain evidence="10 11">SMR4r</strain>
    </source>
</reference>
<comment type="catalytic activity">
    <reaction evidence="7 8">
        <text>lipid IVA (E. coli) + CMP-3-deoxy-beta-D-manno-octulosonate = alpha-Kdo-(2-&gt;6)-lipid IVA (E. coli) + CMP + H(+)</text>
        <dbReference type="Rhea" id="RHEA:28066"/>
        <dbReference type="ChEBI" id="CHEBI:15378"/>
        <dbReference type="ChEBI" id="CHEBI:58603"/>
        <dbReference type="ChEBI" id="CHEBI:60364"/>
        <dbReference type="ChEBI" id="CHEBI:60377"/>
        <dbReference type="ChEBI" id="CHEBI:85987"/>
        <dbReference type="EC" id="2.4.99.12"/>
    </reaction>
</comment>